<evidence type="ECO:0000259" key="1">
    <source>
        <dbReference type="Pfam" id="PF15797"/>
    </source>
</evidence>
<dbReference type="Proteomes" id="UP000695000">
    <property type="component" value="Unplaced"/>
</dbReference>
<name>A0ABM1MER7_NICVS</name>
<reference evidence="3" key="1">
    <citation type="submission" date="2025-08" db="UniProtKB">
        <authorList>
            <consortium name="RefSeq"/>
        </authorList>
    </citation>
    <scope>IDENTIFICATION</scope>
    <source>
        <tissue evidence="3">Whole Larva</tissue>
    </source>
</reference>
<sequence length="166" mass="18849">MALKDKAEAYFGNINSMANRMTIDMKQTKLSYENLWQTLSYEEQQQILNQSIIKPEISLKYPHAKECDPKKTEFAVKKIVDDNCMYRDEHSGPFSFHTSSQRDLTIFSKKISPKKGVKVIPPKAIAIVIPPKVIIAPQESSDADDGDTDSLSHFLPKTGLDMLDNW</sequence>
<dbReference type="PANTHER" id="PTHR34394">
    <property type="entry name" value="SIMILAR TO RIKEN CDNA 2310022B05"/>
    <property type="match status" value="1"/>
</dbReference>
<dbReference type="PANTHER" id="PTHR34394:SF1">
    <property type="entry name" value="SIMILAR TO RIKEN CDNA 2310022B05"/>
    <property type="match status" value="1"/>
</dbReference>
<dbReference type="InterPro" id="IPR031600">
    <property type="entry name" value="DUF4706"/>
</dbReference>
<gene>
    <name evidence="3" type="primary">LOC108560139</name>
</gene>
<dbReference type="Pfam" id="PF15797">
    <property type="entry name" value="DUF4706"/>
    <property type="match status" value="1"/>
</dbReference>
<feature type="domain" description="DUF4706" evidence="1">
    <location>
        <begin position="9"/>
        <end position="104"/>
    </location>
</feature>
<organism evidence="2 3">
    <name type="scientific">Nicrophorus vespilloides</name>
    <name type="common">Boreal carrion beetle</name>
    <dbReference type="NCBI Taxonomy" id="110193"/>
    <lineage>
        <taxon>Eukaryota</taxon>
        <taxon>Metazoa</taxon>
        <taxon>Ecdysozoa</taxon>
        <taxon>Arthropoda</taxon>
        <taxon>Hexapoda</taxon>
        <taxon>Insecta</taxon>
        <taxon>Pterygota</taxon>
        <taxon>Neoptera</taxon>
        <taxon>Endopterygota</taxon>
        <taxon>Coleoptera</taxon>
        <taxon>Polyphaga</taxon>
        <taxon>Staphyliniformia</taxon>
        <taxon>Silphidae</taxon>
        <taxon>Nicrophorinae</taxon>
        <taxon>Nicrophorus</taxon>
    </lineage>
</organism>
<evidence type="ECO:0000313" key="2">
    <source>
        <dbReference type="Proteomes" id="UP000695000"/>
    </source>
</evidence>
<evidence type="ECO:0000313" key="3">
    <source>
        <dbReference type="RefSeq" id="XP_017773067.1"/>
    </source>
</evidence>
<dbReference type="GeneID" id="108560139"/>
<proteinExistence type="predicted"/>
<dbReference type="RefSeq" id="XP_017773067.1">
    <property type="nucleotide sequence ID" value="XM_017917578.1"/>
</dbReference>
<protein>
    <submittedName>
        <fullName evidence="3">Uncharacterized protein C1orf198 homolog</fullName>
    </submittedName>
</protein>
<accession>A0ABM1MER7</accession>
<keyword evidence="2" id="KW-1185">Reference proteome</keyword>